<name>A0A2G5VS91_9PELO</name>
<dbReference type="OrthoDB" id="448280at2759"/>
<accession>A0A2G5VS91</accession>
<proteinExistence type="predicted"/>
<gene>
    <name evidence="2" type="primary">Cni-F31C3.4</name>
    <name evidence="2" type="synonym">Cnig_chr_I.g3817</name>
    <name evidence="2" type="ORF">B9Z55_003817</name>
</gene>
<comment type="caution">
    <text evidence="2">The sequence shown here is derived from an EMBL/GenBank/DDBJ whole genome shotgun (WGS) entry which is preliminary data.</text>
</comment>
<feature type="transmembrane region" description="Helical" evidence="1">
    <location>
        <begin position="32"/>
        <end position="50"/>
    </location>
</feature>
<keyword evidence="3" id="KW-1185">Reference proteome</keyword>
<evidence type="ECO:0000256" key="1">
    <source>
        <dbReference type="SAM" id="Phobius"/>
    </source>
</evidence>
<dbReference type="AlphaFoldDB" id="A0A2G5VS91"/>
<keyword evidence="1" id="KW-0472">Membrane</keyword>
<evidence type="ECO:0000313" key="3">
    <source>
        <dbReference type="Proteomes" id="UP000230233"/>
    </source>
</evidence>
<organism evidence="2 3">
    <name type="scientific">Caenorhabditis nigoni</name>
    <dbReference type="NCBI Taxonomy" id="1611254"/>
    <lineage>
        <taxon>Eukaryota</taxon>
        <taxon>Metazoa</taxon>
        <taxon>Ecdysozoa</taxon>
        <taxon>Nematoda</taxon>
        <taxon>Chromadorea</taxon>
        <taxon>Rhabditida</taxon>
        <taxon>Rhabditina</taxon>
        <taxon>Rhabditomorpha</taxon>
        <taxon>Rhabditoidea</taxon>
        <taxon>Rhabditidae</taxon>
        <taxon>Peloderinae</taxon>
        <taxon>Caenorhabditis</taxon>
    </lineage>
</organism>
<evidence type="ECO:0000313" key="2">
    <source>
        <dbReference type="EMBL" id="PIC54654.1"/>
    </source>
</evidence>
<keyword evidence="1" id="KW-0812">Transmembrane</keyword>
<keyword evidence="1" id="KW-1133">Transmembrane helix</keyword>
<sequence length="115" mass="13042">MYGRIVSRLTERVFDKAVWEASSGEGAEPKDALRAVLLIILFVLTFGAGMENGLEVTCSRSSRASAEVSSWEPVFWTSSQTPLNRSKKPKWPQSFQCHWHSLPLDFYSSYQLIKL</sequence>
<protein>
    <submittedName>
        <fullName evidence="2">Uncharacterized protein</fullName>
    </submittedName>
</protein>
<dbReference type="EMBL" id="PDUG01000001">
    <property type="protein sequence ID" value="PIC54654.1"/>
    <property type="molecule type" value="Genomic_DNA"/>
</dbReference>
<reference evidence="3" key="1">
    <citation type="submission" date="2017-10" db="EMBL/GenBank/DDBJ databases">
        <title>Rapid genome shrinkage in a self-fertile nematode reveals novel sperm competition proteins.</title>
        <authorList>
            <person name="Yin D."/>
            <person name="Schwarz E.M."/>
            <person name="Thomas C.G."/>
            <person name="Felde R.L."/>
            <person name="Korf I.F."/>
            <person name="Cutter A.D."/>
            <person name="Schartner C.M."/>
            <person name="Ralston E.J."/>
            <person name="Meyer B.J."/>
            <person name="Haag E.S."/>
        </authorList>
    </citation>
    <scope>NUCLEOTIDE SEQUENCE [LARGE SCALE GENOMIC DNA]</scope>
    <source>
        <strain evidence="3">JU1422</strain>
    </source>
</reference>
<dbReference type="Proteomes" id="UP000230233">
    <property type="component" value="Chromosome I"/>
</dbReference>